<sequence>MQGKITKVWSDVIEVTFEKNNLPLLETLLVDEHNSVLLVKKIVSQEAILAVIVKQRADFSINGKIKALNHGFMVPVGQSSKGLIFDILGEPLNSKPTKKLQYVEINSTNKPNPSYENKYKILETGIKAIDFFIPILDGSKIGIFGGAGVGKTVLMKEIIFNLSKQQNNTSAIFVGSGERSREAIELYDDLRDSNLMDSSIMYISKMNENPGARMSIVPVGITAAEYLRDVEKENVLLFIDNIFRFIQAGNETSSSLDKKLSVGGYQSTLNTEISQVEQRIYSNENGSITSFQTVFLPMDDLYDPSAVAVFNHLNASMFLSREITAKNIFPAFDPLASSSTNVNPDVIGLEHYNAILEAKFVLQKYKELEDVMIILGFDELDEESQTIVKKALQLQNFFSQSFFMTEHFRNTPGVFVPLKKTVQSVIKILRGDYLHLSPEKFSYIGSTEHLDKLK</sequence>
<accession>A0A449B319</accession>
<dbReference type="SUPFAM" id="SSF50615">
    <property type="entry name" value="N-terminal domain of alpha and beta subunits of F1 ATP synthase"/>
    <property type="match status" value="1"/>
</dbReference>
<organism evidence="12 13">
    <name type="scientific">Mycoplasmopsis citelli</name>
    <dbReference type="NCBI Taxonomy" id="171281"/>
    <lineage>
        <taxon>Bacteria</taxon>
        <taxon>Bacillati</taxon>
        <taxon>Mycoplasmatota</taxon>
        <taxon>Mycoplasmoidales</taxon>
        <taxon>Metamycoplasmataceae</taxon>
        <taxon>Mycoplasmopsis</taxon>
    </lineage>
</organism>
<evidence type="ECO:0000256" key="4">
    <source>
        <dbReference type="ARBA" id="ARBA00022741"/>
    </source>
</evidence>
<dbReference type="PANTHER" id="PTHR15184">
    <property type="entry name" value="ATP SYNTHASE"/>
    <property type="match status" value="1"/>
</dbReference>
<evidence type="ECO:0000256" key="10">
    <source>
        <dbReference type="ARBA" id="ARBA00023310"/>
    </source>
</evidence>
<evidence type="ECO:0000256" key="8">
    <source>
        <dbReference type="ARBA" id="ARBA00023136"/>
    </source>
</evidence>
<dbReference type="GO" id="GO:0046933">
    <property type="term" value="F:proton-transporting ATP synthase activity, rotational mechanism"/>
    <property type="evidence" value="ECO:0007669"/>
    <property type="project" value="TreeGrafter"/>
</dbReference>
<dbReference type="SMART" id="SM00382">
    <property type="entry name" value="AAA"/>
    <property type="match status" value="1"/>
</dbReference>
<dbReference type="OrthoDB" id="9801639at2"/>
<evidence type="ECO:0000259" key="11">
    <source>
        <dbReference type="SMART" id="SM00382"/>
    </source>
</evidence>
<evidence type="ECO:0000313" key="12">
    <source>
        <dbReference type="EMBL" id="VEU74961.1"/>
    </source>
</evidence>
<dbReference type="InterPro" id="IPR050053">
    <property type="entry name" value="ATPase_alpha/beta_chains"/>
</dbReference>
<evidence type="ECO:0000256" key="5">
    <source>
        <dbReference type="ARBA" id="ARBA00022840"/>
    </source>
</evidence>
<comment type="subcellular location">
    <subcellularLocation>
        <location evidence="1">Membrane</location>
    </subcellularLocation>
</comment>
<dbReference type="Proteomes" id="UP000290985">
    <property type="component" value="Chromosome"/>
</dbReference>
<evidence type="ECO:0000256" key="9">
    <source>
        <dbReference type="ARBA" id="ARBA00023196"/>
    </source>
</evidence>
<dbReference type="KEGG" id="mcit:NCTC10181_00835"/>
<keyword evidence="7" id="KW-0406">Ion transport</keyword>
<dbReference type="InterPro" id="IPR003593">
    <property type="entry name" value="AAA+_ATPase"/>
</dbReference>
<dbReference type="AlphaFoldDB" id="A0A449B319"/>
<dbReference type="InterPro" id="IPR024034">
    <property type="entry name" value="ATPase_F1/V1_b/a_C"/>
</dbReference>
<dbReference type="SUPFAM" id="SSF52540">
    <property type="entry name" value="P-loop containing nucleoside triphosphate hydrolases"/>
    <property type="match status" value="1"/>
</dbReference>
<dbReference type="PANTHER" id="PTHR15184:SF71">
    <property type="entry name" value="ATP SYNTHASE SUBUNIT BETA, MITOCHONDRIAL"/>
    <property type="match status" value="1"/>
</dbReference>
<keyword evidence="8" id="KW-0472">Membrane</keyword>
<evidence type="ECO:0000256" key="2">
    <source>
        <dbReference type="ARBA" id="ARBA00008936"/>
    </source>
</evidence>
<reference evidence="12 13" key="1">
    <citation type="submission" date="2019-01" db="EMBL/GenBank/DDBJ databases">
        <authorList>
            <consortium name="Pathogen Informatics"/>
        </authorList>
    </citation>
    <scope>NUCLEOTIDE SEQUENCE [LARGE SCALE GENOMIC DNA]</scope>
    <source>
        <strain evidence="12 13">NCTC10181</strain>
    </source>
</reference>
<dbReference type="Gene3D" id="1.10.1140.10">
    <property type="entry name" value="Bovine Mitochondrial F1-atpase, Atp Synthase Beta Chain, Chain D, domain 3"/>
    <property type="match status" value="1"/>
</dbReference>
<dbReference type="EC" id="3.6.3.14" evidence="12"/>
<dbReference type="NCBIfam" id="NF045934">
    <property type="entry name" value="MSC_0618_beta"/>
    <property type="match status" value="1"/>
</dbReference>
<dbReference type="GO" id="GO:0005524">
    <property type="term" value="F:ATP binding"/>
    <property type="evidence" value="ECO:0007669"/>
    <property type="project" value="UniProtKB-KW"/>
</dbReference>
<dbReference type="GO" id="GO:0016787">
    <property type="term" value="F:hydrolase activity"/>
    <property type="evidence" value="ECO:0007669"/>
    <property type="project" value="UniProtKB-KW"/>
</dbReference>
<comment type="similarity">
    <text evidence="2">Belongs to the ATPase alpha/beta chains family.</text>
</comment>
<dbReference type="GO" id="GO:0045259">
    <property type="term" value="C:proton-transporting ATP synthase complex"/>
    <property type="evidence" value="ECO:0007669"/>
    <property type="project" value="UniProtKB-KW"/>
</dbReference>
<dbReference type="RefSeq" id="WP_129725737.1">
    <property type="nucleotide sequence ID" value="NZ_LR215036.1"/>
</dbReference>
<keyword evidence="10" id="KW-0066">ATP synthesis</keyword>
<proteinExistence type="inferred from homology"/>
<feature type="domain" description="AAA+ ATPase" evidence="11">
    <location>
        <begin position="137"/>
        <end position="329"/>
    </location>
</feature>
<dbReference type="InterPro" id="IPR000194">
    <property type="entry name" value="ATPase_F1/V1/A1_a/bsu_nucl-bd"/>
</dbReference>
<dbReference type="InterPro" id="IPR027417">
    <property type="entry name" value="P-loop_NTPase"/>
</dbReference>
<dbReference type="InterPro" id="IPR036121">
    <property type="entry name" value="ATPase_F1/V1/A1_a/bsu_N_sf"/>
</dbReference>
<dbReference type="Gene3D" id="3.40.50.300">
    <property type="entry name" value="P-loop containing nucleotide triphosphate hydrolases"/>
    <property type="match status" value="1"/>
</dbReference>
<gene>
    <name evidence="12" type="primary">atpD-2</name>
    <name evidence="12" type="ORF">NCTC10181_00835</name>
</gene>
<dbReference type="EMBL" id="LR215036">
    <property type="protein sequence ID" value="VEU74961.1"/>
    <property type="molecule type" value="Genomic_DNA"/>
</dbReference>
<keyword evidence="9" id="KW-0139">CF(1)</keyword>
<keyword evidence="5" id="KW-0067">ATP-binding</keyword>
<evidence type="ECO:0000256" key="3">
    <source>
        <dbReference type="ARBA" id="ARBA00022448"/>
    </source>
</evidence>
<dbReference type="SUPFAM" id="SSF47917">
    <property type="entry name" value="C-terminal domain of alpha and beta subunits of F1 ATP synthase"/>
    <property type="match status" value="1"/>
</dbReference>
<evidence type="ECO:0000256" key="6">
    <source>
        <dbReference type="ARBA" id="ARBA00022967"/>
    </source>
</evidence>
<evidence type="ECO:0000313" key="13">
    <source>
        <dbReference type="Proteomes" id="UP000290985"/>
    </source>
</evidence>
<keyword evidence="12" id="KW-0378">Hydrolase</keyword>
<evidence type="ECO:0000256" key="7">
    <source>
        <dbReference type="ARBA" id="ARBA00023065"/>
    </source>
</evidence>
<name>A0A449B319_9BACT</name>
<keyword evidence="6" id="KW-1278">Translocase</keyword>
<keyword evidence="3" id="KW-0813">Transport</keyword>
<dbReference type="Pfam" id="PF00006">
    <property type="entry name" value="ATP-synt_ab"/>
    <property type="match status" value="1"/>
</dbReference>
<protein>
    <submittedName>
        <fullName evidence="12">ATP synthase F1 subunit beta</fullName>
        <ecNumber evidence="12">3.6.3.14</ecNumber>
    </submittedName>
</protein>
<evidence type="ECO:0000256" key="1">
    <source>
        <dbReference type="ARBA" id="ARBA00004370"/>
    </source>
</evidence>
<keyword evidence="4" id="KW-0547">Nucleotide-binding</keyword>
<keyword evidence="13" id="KW-1185">Reference proteome</keyword>